<feature type="domain" description="Fibronectin type-III" evidence="5">
    <location>
        <begin position="20"/>
        <end position="106"/>
    </location>
</feature>
<keyword evidence="2" id="KW-0119">Carbohydrate metabolism</keyword>
<dbReference type="Gene3D" id="2.60.40.10">
    <property type="entry name" value="Immunoglobulins"/>
    <property type="match status" value="2"/>
</dbReference>
<evidence type="ECO:0000256" key="3">
    <source>
        <dbReference type="SAM" id="MobiDB-lite"/>
    </source>
</evidence>
<evidence type="ECO:0000313" key="6">
    <source>
        <dbReference type="EMBL" id="MFB9908831.1"/>
    </source>
</evidence>
<feature type="region of interest" description="Disordered" evidence="3">
    <location>
        <begin position="99"/>
        <end position="138"/>
    </location>
</feature>
<keyword evidence="7" id="KW-1185">Reference proteome</keyword>
<dbReference type="RefSeq" id="WP_377860930.1">
    <property type="nucleotide sequence ID" value="NZ_JBHLZU010000028.1"/>
</dbReference>
<evidence type="ECO:0000256" key="4">
    <source>
        <dbReference type="SAM" id="SignalP"/>
    </source>
</evidence>
<dbReference type="Proteomes" id="UP001589693">
    <property type="component" value="Unassembled WGS sequence"/>
</dbReference>
<keyword evidence="1" id="KW-0378">Hydrolase</keyword>
<accession>A0ABV6A6T2</accession>
<dbReference type="PROSITE" id="PS51257">
    <property type="entry name" value="PROKAR_LIPOPROTEIN"/>
    <property type="match status" value="1"/>
</dbReference>
<feature type="signal peptide" evidence="4">
    <location>
        <begin position="1"/>
        <end position="19"/>
    </location>
</feature>
<dbReference type="InterPro" id="IPR036116">
    <property type="entry name" value="FN3_sf"/>
</dbReference>
<keyword evidence="2" id="KW-0624">Polysaccharide degradation</keyword>
<name>A0ABV6A6T2_9PSEU</name>
<dbReference type="EMBL" id="JBHLZU010000028">
    <property type="protein sequence ID" value="MFB9908831.1"/>
    <property type="molecule type" value="Genomic_DNA"/>
</dbReference>
<sequence>MRRALLTLFLAALAGCATAPPPMLSATMTSPTDITLAWKETERDLAARTVEFATEPNGAYTVLQFAPPGQTTFTHPDLMPRTPFYYRLRAIHGPASAPLEVSLPPGDFDEKSEKDGHEWAAPQTLPGGPTAPRPVRETSAAPTDVRATVMHANGIRFTWTDNAADEEGYLIEVRAAGAKEFRAAAVLDPNVNSFGLITLPEEKNASYRVRAFYYGEQSNVVHLTTGDAQH</sequence>
<protein>
    <submittedName>
        <fullName evidence="6">Fibronectin type III domain-containing protein</fullName>
    </submittedName>
</protein>
<gene>
    <name evidence="6" type="ORF">ACFFQA_33255</name>
</gene>
<dbReference type="CDD" id="cd00063">
    <property type="entry name" value="FN3"/>
    <property type="match status" value="2"/>
</dbReference>
<evidence type="ECO:0000313" key="7">
    <source>
        <dbReference type="Proteomes" id="UP001589693"/>
    </source>
</evidence>
<proteinExistence type="predicted"/>
<evidence type="ECO:0000256" key="2">
    <source>
        <dbReference type="ARBA" id="ARBA00023326"/>
    </source>
</evidence>
<feature type="chain" id="PRO_5045769264" evidence="4">
    <location>
        <begin position="20"/>
        <end position="230"/>
    </location>
</feature>
<organism evidence="6 7">
    <name type="scientific">Allokutzneria oryzae</name>
    <dbReference type="NCBI Taxonomy" id="1378989"/>
    <lineage>
        <taxon>Bacteria</taxon>
        <taxon>Bacillati</taxon>
        <taxon>Actinomycetota</taxon>
        <taxon>Actinomycetes</taxon>
        <taxon>Pseudonocardiales</taxon>
        <taxon>Pseudonocardiaceae</taxon>
        <taxon>Allokutzneria</taxon>
    </lineage>
</organism>
<keyword evidence="4" id="KW-0732">Signal</keyword>
<evidence type="ECO:0000256" key="1">
    <source>
        <dbReference type="ARBA" id="ARBA00023295"/>
    </source>
</evidence>
<comment type="caution">
    <text evidence="6">The sequence shown here is derived from an EMBL/GenBank/DDBJ whole genome shotgun (WGS) entry which is preliminary data.</text>
</comment>
<reference evidence="6 7" key="1">
    <citation type="submission" date="2024-09" db="EMBL/GenBank/DDBJ databases">
        <authorList>
            <person name="Sun Q."/>
            <person name="Mori K."/>
        </authorList>
    </citation>
    <scope>NUCLEOTIDE SEQUENCE [LARGE SCALE GENOMIC DNA]</scope>
    <source>
        <strain evidence="6 7">TBRC 7907</strain>
    </source>
</reference>
<evidence type="ECO:0000259" key="5">
    <source>
        <dbReference type="PROSITE" id="PS50853"/>
    </source>
</evidence>
<feature type="domain" description="Fibronectin type-III" evidence="5">
    <location>
        <begin position="141"/>
        <end position="228"/>
    </location>
</feature>
<feature type="compositionally biased region" description="Basic and acidic residues" evidence="3">
    <location>
        <begin position="108"/>
        <end position="118"/>
    </location>
</feature>
<dbReference type="InterPro" id="IPR003961">
    <property type="entry name" value="FN3_dom"/>
</dbReference>
<dbReference type="SMART" id="SM00060">
    <property type="entry name" value="FN3"/>
    <property type="match status" value="2"/>
</dbReference>
<keyword evidence="1" id="KW-0326">Glycosidase</keyword>
<dbReference type="PROSITE" id="PS50853">
    <property type="entry name" value="FN3"/>
    <property type="match status" value="2"/>
</dbReference>
<dbReference type="SUPFAM" id="SSF49265">
    <property type="entry name" value="Fibronectin type III"/>
    <property type="match status" value="1"/>
</dbReference>
<dbReference type="InterPro" id="IPR013783">
    <property type="entry name" value="Ig-like_fold"/>
</dbReference>